<feature type="transmembrane region" description="Helical" evidence="6">
    <location>
        <begin position="52"/>
        <end position="71"/>
    </location>
</feature>
<feature type="transmembrane region" description="Helical" evidence="6">
    <location>
        <begin position="248"/>
        <end position="271"/>
    </location>
</feature>
<dbReference type="InterPro" id="IPR036259">
    <property type="entry name" value="MFS_trans_sf"/>
</dbReference>
<protein>
    <submittedName>
        <fullName evidence="7">MFS transporter</fullName>
    </submittedName>
</protein>
<comment type="caution">
    <text evidence="7">The sequence shown here is derived from an EMBL/GenBank/DDBJ whole genome shotgun (WGS) entry which is preliminary data.</text>
</comment>
<feature type="transmembrane region" description="Helical" evidence="6">
    <location>
        <begin position="372"/>
        <end position="393"/>
    </location>
</feature>
<feature type="transmembrane region" description="Helical" evidence="6">
    <location>
        <begin position="283"/>
        <end position="301"/>
    </location>
</feature>
<keyword evidence="2" id="KW-1003">Cell membrane</keyword>
<comment type="subcellular location">
    <subcellularLocation>
        <location evidence="1">Cell membrane</location>
        <topology evidence="1">Multi-pass membrane protein</topology>
    </subcellularLocation>
</comment>
<dbReference type="GO" id="GO:0022857">
    <property type="term" value="F:transmembrane transporter activity"/>
    <property type="evidence" value="ECO:0007669"/>
    <property type="project" value="InterPro"/>
</dbReference>
<evidence type="ECO:0000256" key="3">
    <source>
        <dbReference type="ARBA" id="ARBA00022692"/>
    </source>
</evidence>
<dbReference type="PANTHER" id="PTHR23513:SF6">
    <property type="entry name" value="MAJOR FACILITATOR SUPERFAMILY ASSOCIATED DOMAIN-CONTAINING PROTEIN"/>
    <property type="match status" value="1"/>
</dbReference>
<feature type="transmembrane region" description="Helical" evidence="6">
    <location>
        <begin position="219"/>
        <end position="242"/>
    </location>
</feature>
<feature type="transmembrane region" description="Helical" evidence="6">
    <location>
        <begin position="18"/>
        <end position="40"/>
    </location>
</feature>
<evidence type="ECO:0000256" key="4">
    <source>
        <dbReference type="ARBA" id="ARBA00022989"/>
    </source>
</evidence>
<keyword evidence="3 6" id="KW-0812">Transmembrane</keyword>
<name>A0A3D9HMN2_9PROT</name>
<proteinExistence type="predicted"/>
<gene>
    <name evidence="7" type="ORF">DFP90_10431</name>
</gene>
<dbReference type="InterPro" id="IPR011701">
    <property type="entry name" value="MFS"/>
</dbReference>
<evidence type="ECO:0000256" key="2">
    <source>
        <dbReference type="ARBA" id="ARBA00022475"/>
    </source>
</evidence>
<dbReference type="RefSeq" id="WP_115936563.1">
    <property type="nucleotide sequence ID" value="NZ_QRDW01000004.1"/>
</dbReference>
<dbReference type="Pfam" id="PF07690">
    <property type="entry name" value="MFS_1"/>
    <property type="match status" value="1"/>
</dbReference>
<feature type="transmembrane region" description="Helical" evidence="6">
    <location>
        <begin position="83"/>
        <end position="105"/>
    </location>
</feature>
<evidence type="ECO:0000256" key="1">
    <source>
        <dbReference type="ARBA" id="ARBA00004651"/>
    </source>
</evidence>
<evidence type="ECO:0000256" key="5">
    <source>
        <dbReference type="ARBA" id="ARBA00023136"/>
    </source>
</evidence>
<evidence type="ECO:0000313" key="8">
    <source>
        <dbReference type="Proteomes" id="UP000256845"/>
    </source>
</evidence>
<feature type="transmembrane region" description="Helical" evidence="6">
    <location>
        <begin position="346"/>
        <end position="366"/>
    </location>
</feature>
<dbReference type="EMBL" id="QRDW01000004">
    <property type="protein sequence ID" value="RED50760.1"/>
    <property type="molecule type" value="Genomic_DNA"/>
</dbReference>
<keyword evidence="4 6" id="KW-1133">Transmembrane helix</keyword>
<evidence type="ECO:0000256" key="6">
    <source>
        <dbReference type="SAM" id="Phobius"/>
    </source>
</evidence>
<feature type="transmembrane region" description="Helical" evidence="6">
    <location>
        <begin position="307"/>
        <end position="326"/>
    </location>
</feature>
<sequence>MIETSIIVKQGRGAVSLFFARIGVSAVCGPLAFAFNAMMVEVYHYAATDLSLVRIFASIIALSMPLLLGLWVDRGMGKERLSFLLFSGCFFWGVFSIELGLFGWILAVGMLGAYASLGDMALARAIPNLFEKHDYQRVNAYLLMAGSLVAASGAAIAGSVISFAGFEKFAVAGVVLTALAGVFFAFWGYVPIAQTTSSATRTGFWQGAKLALGNRDIRLLLLHGAMAIITFTIVDMLLYLFLSRIVGLSLSAIAIVISIRILIGAFSPALAARRYGWLRLGSLLFLLSFASGAAWMLFGAMGANLSLVSAALIVAVPAALSALFNVHAASFRQLIIPPELQAQTIAVTRALMFAAMPLAGGLVFLFGDLAPLTWLFIAAGCFQMAAAPMLLFLRNR</sequence>
<dbReference type="PANTHER" id="PTHR23513">
    <property type="entry name" value="INTEGRAL MEMBRANE EFFLUX PROTEIN-RELATED"/>
    <property type="match status" value="1"/>
</dbReference>
<feature type="transmembrane region" description="Helical" evidence="6">
    <location>
        <begin position="169"/>
        <end position="190"/>
    </location>
</feature>
<dbReference type="SUPFAM" id="SSF103473">
    <property type="entry name" value="MFS general substrate transporter"/>
    <property type="match status" value="1"/>
</dbReference>
<feature type="transmembrane region" description="Helical" evidence="6">
    <location>
        <begin position="111"/>
        <end position="130"/>
    </location>
</feature>
<reference evidence="7 8" key="1">
    <citation type="submission" date="2018-07" db="EMBL/GenBank/DDBJ databases">
        <title>Genomic Encyclopedia of Type Strains, Phase III (KMG-III): the genomes of soil and plant-associated and newly described type strains.</title>
        <authorList>
            <person name="Whitman W."/>
        </authorList>
    </citation>
    <scope>NUCLEOTIDE SEQUENCE [LARGE SCALE GENOMIC DNA]</scope>
    <source>
        <strain evidence="7 8">CECT 8488</strain>
    </source>
</reference>
<dbReference type="Proteomes" id="UP000256845">
    <property type="component" value="Unassembled WGS sequence"/>
</dbReference>
<dbReference type="GO" id="GO:0005886">
    <property type="term" value="C:plasma membrane"/>
    <property type="evidence" value="ECO:0007669"/>
    <property type="project" value="UniProtKB-SubCell"/>
</dbReference>
<feature type="transmembrane region" description="Helical" evidence="6">
    <location>
        <begin position="142"/>
        <end position="163"/>
    </location>
</feature>
<dbReference type="Gene3D" id="1.20.1250.20">
    <property type="entry name" value="MFS general substrate transporter like domains"/>
    <property type="match status" value="1"/>
</dbReference>
<evidence type="ECO:0000313" key="7">
    <source>
        <dbReference type="EMBL" id="RED50760.1"/>
    </source>
</evidence>
<organism evidence="7 8">
    <name type="scientific">Aestuariispira insulae</name>
    <dbReference type="NCBI Taxonomy" id="1461337"/>
    <lineage>
        <taxon>Bacteria</taxon>
        <taxon>Pseudomonadati</taxon>
        <taxon>Pseudomonadota</taxon>
        <taxon>Alphaproteobacteria</taxon>
        <taxon>Rhodospirillales</taxon>
        <taxon>Kiloniellaceae</taxon>
        <taxon>Aestuariispira</taxon>
    </lineage>
</organism>
<dbReference type="AlphaFoldDB" id="A0A3D9HMN2"/>
<keyword evidence="8" id="KW-1185">Reference proteome</keyword>
<accession>A0A3D9HMN2</accession>
<keyword evidence="5 6" id="KW-0472">Membrane</keyword>